<dbReference type="EMBL" id="LAZR01000825">
    <property type="protein sequence ID" value="KKN56986.1"/>
    <property type="molecule type" value="Genomic_DNA"/>
</dbReference>
<proteinExistence type="predicted"/>
<dbReference type="AlphaFoldDB" id="A0A0F9U6Q9"/>
<accession>A0A0F9U6Q9</accession>
<gene>
    <name evidence="1" type="ORF">LCGC14_0567080</name>
</gene>
<reference evidence="1" key="1">
    <citation type="journal article" date="2015" name="Nature">
        <title>Complex archaea that bridge the gap between prokaryotes and eukaryotes.</title>
        <authorList>
            <person name="Spang A."/>
            <person name="Saw J.H."/>
            <person name="Jorgensen S.L."/>
            <person name="Zaremba-Niedzwiedzka K."/>
            <person name="Martijn J."/>
            <person name="Lind A.E."/>
            <person name="van Eijk R."/>
            <person name="Schleper C."/>
            <person name="Guy L."/>
            <person name="Ettema T.J."/>
        </authorList>
    </citation>
    <scope>NUCLEOTIDE SEQUENCE</scope>
</reference>
<protein>
    <submittedName>
        <fullName evidence="1">Uncharacterized protein</fullName>
    </submittedName>
</protein>
<evidence type="ECO:0000313" key="1">
    <source>
        <dbReference type="EMBL" id="KKN56986.1"/>
    </source>
</evidence>
<comment type="caution">
    <text evidence="1">The sequence shown here is derived from an EMBL/GenBank/DDBJ whole genome shotgun (WGS) entry which is preliminary data.</text>
</comment>
<sequence length="61" mass="7396">MVKKDKPLKMTRKELQDSRYKYGIDRKYKVDKPSINNNYNHLKRLSKLQLRGDKTNENEKV</sequence>
<name>A0A0F9U6Q9_9ZZZZ</name>
<organism evidence="1">
    <name type="scientific">marine sediment metagenome</name>
    <dbReference type="NCBI Taxonomy" id="412755"/>
    <lineage>
        <taxon>unclassified sequences</taxon>
        <taxon>metagenomes</taxon>
        <taxon>ecological metagenomes</taxon>
    </lineage>
</organism>